<dbReference type="EMBL" id="BEZZ01000014">
    <property type="protein sequence ID" value="GCC22631.1"/>
    <property type="molecule type" value="Genomic_DNA"/>
</dbReference>
<keyword evidence="3" id="KW-0649">Protein kinase inhibitor</keyword>
<reference evidence="5 6" key="1">
    <citation type="journal article" date="2018" name="Nat. Ecol. Evol.">
        <title>Shark genomes provide insights into elasmobranch evolution and the origin of vertebrates.</title>
        <authorList>
            <person name="Hara Y"/>
            <person name="Yamaguchi K"/>
            <person name="Onimaru K"/>
            <person name="Kadota M"/>
            <person name="Koyanagi M"/>
            <person name="Keeley SD"/>
            <person name="Tatsumi K"/>
            <person name="Tanaka K"/>
            <person name="Motone F"/>
            <person name="Kageyama Y"/>
            <person name="Nozu R"/>
            <person name="Adachi N"/>
            <person name="Nishimura O"/>
            <person name="Nakagawa R"/>
            <person name="Tanegashima C"/>
            <person name="Kiyatake I"/>
            <person name="Matsumoto R"/>
            <person name="Murakumo K"/>
            <person name="Nishida K"/>
            <person name="Terakita A"/>
            <person name="Kuratani S"/>
            <person name="Sato K"/>
            <person name="Hyodo S Kuraku.S."/>
        </authorList>
    </citation>
    <scope>NUCLEOTIDE SEQUENCE [LARGE SCALE GENOMIC DNA]</scope>
</reference>
<dbReference type="OrthoDB" id="6380180at2759"/>
<comment type="function">
    <text evidence="1">Extremely potent competitive inhibitor of cAMP-dependent protein kinase activity, this protein interacts with the catalytic subunit of the enzyme after the cAMP-induced dissociation of its regulatory chains.</text>
</comment>
<evidence type="ECO:0000313" key="6">
    <source>
        <dbReference type="Proteomes" id="UP000287033"/>
    </source>
</evidence>
<evidence type="ECO:0000256" key="2">
    <source>
        <dbReference type="ARBA" id="ARBA00006393"/>
    </source>
</evidence>
<dbReference type="GO" id="GO:0004862">
    <property type="term" value="F:cAMP-dependent protein kinase inhibitor activity"/>
    <property type="evidence" value="ECO:0007669"/>
    <property type="project" value="InterPro"/>
</dbReference>
<proteinExistence type="inferred from homology"/>
<feature type="compositionally biased region" description="Basic and acidic residues" evidence="4">
    <location>
        <begin position="55"/>
        <end position="66"/>
    </location>
</feature>
<sequence>MGRMVQLHPNASQVPDIKASLTEFISSARAGRRDAVPDINKSPENTSETGGTSKEAAEVSKNENSKAADVQAHTSQAKQQGNKK</sequence>
<evidence type="ECO:0000256" key="3">
    <source>
        <dbReference type="ARBA" id="ARBA00023013"/>
    </source>
</evidence>
<comment type="similarity">
    <text evidence="2">Belongs to the PKI family.</text>
</comment>
<protein>
    <submittedName>
        <fullName evidence="5">Uncharacterized protein</fullName>
    </submittedName>
</protein>
<dbReference type="AlphaFoldDB" id="A0A401RWW3"/>
<accession>A0A401RWW3</accession>
<feature type="compositionally biased region" description="Polar residues" evidence="4">
    <location>
        <begin position="42"/>
        <end position="52"/>
    </location>
</feature>
<dbReference type="InterPro" id="IPR004171">
    <property type="entry name" value="cAMP_dep_PKI"/>
</dbReference>
<dbReference type="Proteomes" id="UP000287033">
    <property type="component" value="Unassembled WGS sequence"/>
</dbReference>
<dbReference type="Pfam" id="PF02827">
    <property type="entry name" value="PKI"/>
    <property type="match status" value="1"/>
</dbReference>
<feature type="region of interest" description="Disordered" evidence="4">
    <location>
        <begin position="28"/>
        <end position="84"/>
    </location>
</feature>
<comment type="caution">
    <text evidence="5">The sequence shown here is derived from an EMBL/GenBank/DDBJ whole genome shotgun (WGS) entry which is preliminary data.</text>
</comment>
<evidence type="ECO:0000256" key="1">
    <source>
        <dbReference type="ARBA" id="ARBA00002844"/>
    </source>
</evidence>
<organism evidence="5 6">
    <name type="scientific">Chiloscyllium punctatum</name>
    <name type="common">Brownbanded bambooshark</name>
    <name type="synonym">Hemiscyllium punctatum</name>
    <dbReference type="NCBI Taxonomy" id="137246"/>
    <lineage>
        <taxon>Eukaryota</taxon>
        <taxon>Metazoa</taxon>
        <taxon>Chordata</taxon>
        <taxon>Craniata</taxon>
        <taxon>Vertebrata</taxon>
        <taxon>Chondrichthyes</taxon>
        <taxon>Elasmobranchii</taxon>
        <taxon>Galeomorphii</taxon>
        <taxon>Galeoidea</taxon>
        <taxon>Orectolobiformes</taxon>
        <taxon>Hemiscylliidae</taxon>
        <taxon>Chiloscyllium</taxon>
    </lineage>
</organism>
<feature type="compositionally biased region" description="Polar residues" evidence="4">
    <location>
        <begin position="72"/>
        <end position="84"/>
    </location>
</feature>
<keyword evidence="6" id="KW-1185">Reference proteome</keyword>
<gene>
    <name evidence="5" type="ORF">chiPu_0001019</name>
</gene>
<evidence type="ECO:0000313" key="5">
    <source>
        <dbReference type="EMBL" id="GCC22631.1"/>
    </source>
</evidence>
<evidence type="ECO:0000256" key="4">
    <source>
        <dbReference type="SAM" id="MobiDB-lite"/>
    </source>
</evidence>
<name>A0A401RWW3_CHIPU</name>